<accession>A0ACB7XPW8</accession>
<evidence type="ECO:0000313" key="2">
    <source>
        <dbReference type="Proteomes" id="UP000828048"/>
    </source>
</evidence>
<gene>
    <name evidence="1" type="ORF">Vadar_011403</name>
</gene>
<proteinExistence type="predicted"/>
<protein>
    <submittedName>
        <fullName evidence="1">Uncharacterized protein</fullName>
    </submittedName>
</protein>
<comment type="caution">
    <text evidence="1">The sequence shown here is derived from an EMBL/GenBank/DDBJ whole genome shotgun (WGS) entry which is preliminary data.</text>
</comment>
<name>A0ACB7XPW8_9ERIC</name>
<dbReference type="Proteomes" id="UP000828048">
    <property type="component" value="Chromosome 1"/>
</dbReference>
<dbReference type="EMBL" id="CM037151">
    <property type="protein sequence ID" value="KAH7842991.1"/>
    <property type="molecule type" value="Genomic_DNA"/>
</dbReference>
<organism evidence="1 2">
    <name type="scientific">Vaccinium darrowii</name>
    <dbReference type="NCBI Taxonomy" id="229202"/>
    <lineage>
        <taxon>Eukaryota</taxon>
        <taxon>Viridiplantae</taxon>
        <taxon>Streptophyta</taxon>
        <taxon>Embryophyta</taxon>
        <taxon>Tracheophyta</taxon>
        <taxon>Spermatophyta</taxon>
        <taxon>Magnoliopsida</taxon>
        <taxon>eudicotyledons</taxon>
        <taxon>Gunneridae</taxon>
        <taxon>Pentapetalae</taxon>
        <taxon>asterids</taxon>
        <taxon>Ericales</taxon>
        <taxon>Ericaceae</taxon>
        <taxon>Vaccinioideae</taxon>
        <taxon>Vaccinieae</taxon>
        <taxon>Vaccinium</taxon>
    </lineage>
</organism>
<sequence>MEEQEEKCTGTKCPRRLDYNALFLSTRRPNGAASLQFVRTASRGTWRDTSNRVPFSWEQIPRKPKEVGNSDTVDIDVPTPKLPPSRWNPPKETTKVRNRDQCHVDKDNDDDEELEEELNSDEGCDGDVDDDGHDVFSDAIDVFSLGESTYCNGLGRLNLEIEGSRGAQSPSFIIQRFLPDAAALAASSSALTIAKNLNKRIPPSGNSSGRSCVTQPYPSPKSCGFDIFFPWRLKPKPCGLKSPVCQTSNQAKSQRSTRRKNNA</sequence>
<reference evidence="1 2" key="1">
    <citation type="journal article" date="2021" name="Hortic Res">
        <title>High-quality reference genome and annotation aids understanding of berry development for evergreen blueberry (Vaccinium darrowii).</title>
        <authorList>
            <person name="Yu J."/>
            <person name="Hulse-Kemp A.M."/>
            <person name="Babiker E."/>
            <person name="Staton M."/>
        </authorList>
    </citation>
    <scope>NUCLEOTIDE SEQUENCE [LARGE SCALE GENOMIC DNA]</scope>
    <source>
        <strain evidence="2">cv. NJ 8807/NJ 8810</strain>
        <tissue evidence="1">Young leaf</tissue>
    </source>
</reference>
<evidence type="ECO:0000313" key="1">
    <source>
        <dbReference type="EMBL" id="KAH7842991.1"/>
    </source>
</evidence>
<keyword evidence="2" id="KW-1185">Reference proteome</keyword>